<dbReference type="AlphaFoldDB" id="A0A1N6WXN8"/>
<accession>A0A1N6WXN8</accession>
<reference evidence="2 3" key="1">
    <citation type="submission" date="2017-01" db="EMBL/GenBank/DDBJ databases">
        <authorList>
            <person name="Mah S.A."/>
            <person name="Swanson W.J."/>
            <person name="Moy G.W."/>
            <person name="Vacquier V.D."/>
        </authorList>
    </citation>
    <scope>NUCLEOTIDE SEQUENCE [LARGE SCALE GENOMIC DNA]</scope>
    <source>
        <strain evidence="2 3">RU36E</strain>
    </source>
</reference>
<dbReference type="EMBL" id="FTMP01000011">
    <property type="protein sequence ID" value="SIQ94884.1"/>
    <property type="molecule type" value="Genomic_DNA"/>
</dbReference>
<keyword evidence="1" id="KW-0812">Transmembrane</keyword>
<evidence type="ECO:0000313" key="3">
    <source>
        <dbReference type="Proteomes" id="UP000185841"/>
    </source>
</evidence>
<dbReference type="Proteomes" id="UP000185841">
    <property type="component" value="Unassembled WGS sequence"/>
</dbReference>
<feature type="transmembrane region" description="Helical" evidence="1">
    <location>
        <begin position="173"/>
        <end position="201"/>
    </location>
</feature>
<protein>
    <submittedName>
        <fullName evidence="2">Uncharacterized protein</fullName>
    </submittedName>
</protein>
<feature type="transmembrane region" description="Helical" evidence="1">
    <location>
        <begin position="103"/>
        <end position="119"/>
    </location>
</feature>
<name>A0A1N6WXN8_AQUAC</name>
<dbReference type="RefSeq" id="WP_076429001.1">
    <property type="nucleotide sequence ID" value="NZ_FTMP01000011.1"/>
</dbReference>
<feature type="transmembrane region" description="Helical" evidence="1">
    <location>
        <begin position="66"/>
        <end position="83"/>
    </location>
</feature>
<feature type="transmembrane region" description="Helical" evidence="1">
    <location>
        <begin position="33"/>
        <end position="54"/>
    </location>
</feature>
<sequence>MEQNNPYAAPQVTLIDEQVPQCVPGWSPGQLRVLGWLCLVSVVVTLVAMVAVFFSGGEESSLAGQISDWMGTLASLLGCYLLLRFKAFLEQRFAAGGLTVPTYLIILTSLTSEALHWIWGDALFASFDWRALLYFTVLVLMGAGTVWLGVVLLKVKEPYPVVRVVAWLELVGGVMAASVILLVLSFIPLLAGTVATALVFFRGARELSGSQAA</sequence>
<gene>
    <name evidence="2" type="ORF">SAMN05878282_11132</name>
</gene>
<feature type="transmembrane region" description="Helical" evidence="1">
    <location>
        <begin position="131"/>
        <end position="153"/>
    </location>
</feature>
<proteinExistence type="predicted"/>
<evidence type="ECO:0000256" key="1">
    <source>
        <dbReference type="SAM" id="Phobius"/>
    </source>
</evidence>
<organism evidence="2 3">
    <name type="scientific">Aquipseudomonas alcaligenes</name>
    <name type="common">Pseudomonas alcaligenes</name>
    <dbReference type="NCBI Taxonomy" id="43263"/>
    <lineage>
        <taxon>Bacteria</taxon>
        <taxon>Pseudomonadati</taxon>
        <taxon>Pseudomonadota</taxon>
        <taxon>Gammaproteobacteria</taxon>
        <taxon>Pseudomonadales</taxon>
        <taxon>Pseudomonadaceae</taxon>
        <taxon>Aquipseudomonas</taxon>
    </lineage>
</organism>
<keyword evidence="1" id="KW-0472">Membrane</keyword>
<evidence type="ECO:0000313" key="2">
    <source>
        <dbReference type="EMBL" id="SIQ94884.1"/>
    </source>
</evidence>
<keyword evidence="1" id="KW-1133">Transmembrane helix</keyword>